<evidence type="ECO:0000259" key="4">
    <source>
        <dbReference type="PROSITE" id="PS50987"/>
    </source>
</evidence>
<dbReference type="GO" id="GO:0003677">
    <property type="term" value="F:DNA binding"/>
    <property type="evidence" value="ECO:0007669"/>
    <property type="project" value="UniProtKB-KW"/>
</dbReference>
<dbReference type="InterPro" id="IPR051011">
    <property type="entry name" value="Metal_resp_trans_reg"/>
</dbReference>
<dbReference type="SMART" id="SM00418">
    <property type="entry name" value="HTH_ARSR"/>
    <property type="match status" value="1"/>
</dbReference>
<evidence type="ECO:0000313" key="5">
    <source>
        <dbReference type="EMBL" id="ATZ18895.1"/>
    </source>
</evidence>
<dbReference type="PRINTS" id="PR00778">
    <property type="entry name" value="HTHARSR"/>
</dbReference>
<dbReference type="InterPro" id="IPR036388">
    <property type="entry name" value="WH-like_DNA-bd_sf"/>
</dbReference>
<dbReference type="PANTHER" id="PTHR43132">
    <property type="entry name" value="ARSENICAL RESISTANCE OPERON REPRESSOR ARSR-RELATED"/>
    <property type="match status" value="1"/>
</dbReference>
<dbReference type="GO" id="GO:0003700">
    <property type="term" value="F:DNA-binding transcription factor activity"/>
    <property type="evidence" value="ECO:0007669"/>
    <property type="project" value="InterPro"/>
</dbReference>
<dbReference type="Gene3D" id="1.10.10.10">
    <property type="entry name" value="Winged helix-like DNA-binding domain superfamily/Winged helix DNA-binding domain"/>
    <property type="match status" value="1"/>
</dbReference>
<evidence type="ECO:0000256" key="2">
    <source>
        <dbReference type="ARBA" id="ARBA00023125"/>
    </source>
</evidence>
<gene>
    <name evidence="5" type="ORF">ESOMN_v1c05130</name>
</gene>
<evidence type="ECO:0000256" key="1">
    <source>
        <dbReference type="ARBA" id="ARBA00023015"/>
    </source>
</evidence>
<evidence type="ECO:0000313" key="6">
    <source>
        <dbReference type="Proteomes" id="UP000232230"/>
    </source>
</evidence>
<dbReference type="RefSeq" id="WP_024863416.1">
    <property type="nucleotide sequence ID" value="NZ_CP024965.1"/>
</dbReference>
<accession>A0A2K8NYJ3</accession>
<dbReference type="NCBIfam" id="NF033788">
    <property type="entry name" value="HTH_metalloreg"/>
    <property type="match status" value="1"/>
</dbReference>
<keyword evidence="2" id="KW-0238">DNA-binding</keyword>
<dbReference type="AlphaFoldDB" id="A0A2K8NYJ3"/>
<keyword evidence="1" id="KW-0805">Transcription regulation</keyword>
<dbReference type="InterPro" id="IPR001845">
    <property type="entry name" value="HTH_ArsR_DNA-bd_dom"/>
</dbReference>
<reference evidence="5 6" key="1">
    <citation type="submission" date="2017-11" db="EMBL/GenBank/DDBJ databases">
        <title>Genome sequence of Entomoplasma somnilux PYAN-1 (ATCC 49194).</title>
        <authorList>
            <person name="Lo W.-S."/>
            <person name="Gasparich G.E."/>
            <person name="Kuo C.-H."/>
        </authorList>
    </citation>
    <scope>NUCLEOTIDE SEQUENCE [LARGE SCALE GENOMIC DNA]</scope>
    <source>
        <strain evidence="5 6">PYAN-1</strain>
    </source>
</reference>
<dbReference type="Proteomes" id="UP000232230">
    <property type="component" value="Chromosome"/>
</dbReference>
<sequence>MKHDYAEYALVFKALSDPTRIKIISLLAEEKLNCLCANNILKNLNITQPTLSYHMKFLHEADLVTVTKEGTFKNYSFNAKKLSEIHHFIMNMDKIYQNGGK</sequence>
<organism evidence="5 6">
    <name type="scientific">Williamsoniiplasma somnilux</name>
    <dbReference type="NCBI Taxonomy" id="215578"/>
    <lineage>
        <taxon>Bacteria</taxon>
        <taxon>Bacillati</taxon>
        <taxon>Mycoplasmatota</taxon>
        <taxon>Mollicutes</taxon>
        <taxon>Entomoplasmatales</taxon>
        <taxon>Williamsoniiplasma</taxon>
    </lineage>
</organism>
<keyword evidence="6" id="KW-1185">Reference proteome</keyword>
<dbReference type="PROSITE" id="PS50987">
    <property type="entry name" value="HTH_ARSR_2"/>
    <property type="match status" value="1"/>
</dbReference>
<dbReference type="InterPro" id="IPR011991">
    <property type="entry name" value="ArsR-like_HTH"/>
</dbReference>
<dbReference type="InterPro" id="IPR036390">
    <property type="entry name" value="WH_DNA-bd_sf"/>
</dbReference>
<dbReference type="PANTHER" id="PTHR43132:SF2">
    <property type="entry name" value="ARSENICAL RESISTANCE OPERON REPRESSOR ARSR-RELATED"/>
    <property type="match status" value="1"/>
</dbReference>
<evidence type="ECO:0000256" key="3">
    <source>
        <dbReference type="ARBA" id="ARBA00023163"/>
    </source>
</evidence>
<protein>
    <submittedName>
        <fullName evidence="5">Transcriptional regulator</fullName>
    </submittedName>
</protein>
<dbReference type="Pfam" id="PF01022">
    <property type="entry name" value="HTH_5"/>
    <property type="match status" value="1"/>
</dbReference>
<dbReference type="CDD" id="cd00090">
    <property type="entry name" value="HTH_ARSR"/>
    <property type="match status" value="1"/>
</dbReference>
<dbReference type="SUPFAM" id="SSF46785">
    <property type="entry name" value="Winged helix' DNA-binding domain"/>
    <property type="match status" value="1"/>
</dbReference>
<proteinExistence type="predicted"/>
<name>A0A2K8NYJ3_9MOLU</name>
<dbReference type="EMBL" id="CP024965">
    <property type="protein sequence ID" value="ATZ18895.1"/>
    <property type="molecule type" value="Genomic_DNA"/>
</dbReference>
<dbReference type="KEGG" id="esx:ESOMN_v1c05130"/>
<feature type="domain" description="HTH arsR-type" evidence="4">
    <location>
        <begin position="1"/>
        <end position="97"/>
    </location>
</feature>
<keyword evidence="3" id="KW-0804">Transcription</keyword>